<accession>A0ABV6FKS8</accession>
<feature type="domain" description="EAL" evidence="1">
    <location>
        <begin position="333"/>
        <end position="586"/>
    </location>
</feature>
<dbReference type="InterPro" id="IPR043128">
    <property type="entry name" value="Rev_trsase/Diguanyl_cyclase"/>
</dbReference>
<dbReference type="PROSITE" id="PS50883">
    <property type="entry name" value="EAL"/>
    <property type="match status" value="1"/>
</dbReference>
<dbReference type="InterPro" id="IPR003018">
    <property type="entry name" value="GAF"/>
</dbReference>
<dbReference type="Pfam" id="PF01590">
    <property type="entry name" value="GAF"/>
    <property type="match status" value="1"/>
</dbReference>
<dbReference type="EMBL" id="JBHLWP010000019">
    <property type="protein sequence ID" value="MFC0254142.1"/>
    <property type="molecule type" value="Genomic_DNA"/>
</dbReference>
<dbReference type="InterPro" id="IPR029016">
    <property type="entry name" value="GAF-like_dom_sf"/>
</dbReference>
<sequence length="586" mass="63117">MNSPYEPHLREAGRLEALRQLELLDTAPSEAFDRITRMAAQLFQLPIAAVSLTDVDRQWFKSKVGVEHDQIPRLQAPCAAVAESGQVLALPDLLEDACFRDSPLAESGIRFYLGAPLMTKTGHCLGAMCVLGTEPRTVTEAECAALEDLAAMVMAQIELQHALGRIDPISGLPNRNQFASDVRDLAIELPHGDVQLAALVSLASPEQLSDAMRVMGSAHLDEIVRAAVPALRVLAGGGKVYHVGTAQFVFLAPHDASLVRFSGALLDWLGEQAPAGQTRFLTTSTVGLARFAVGEDAPLDVLRNLHSAAQDALDAESGLRVFSPEHDAAYQRRFWLIGELARALGNTDELHLVFQPKVSLQDSACHGVEALLRWNHPDSGAISPGEFVPIIESTSLARATTEWVLKAAMRQLAAWHGAGVALQVAVNVSAVNLEEPDFCERVLDGLARHALPAASLALELTESALMRKPKAAQDTMERLARAGVKIAIDDFGTGYSSLAYLQAMPADVVKIDQSFVRGIEGDERKLALVEAMIKLSHDLGHRVVAEGVETAEVAQLLRDVGCDEAQGYYYARPMVPGALAAWLAGR</sequence>
<keyword evidence="3" id="KW-1185">Reference proteome</keyword>
<dbReference type="Proteomes" id="UP001589773">
    <property type="component" value="Unassembled WGS sequence"/>
</dbReference>
<dbReference type="SMART" id="SM00052">
    <property type="entry name" value="EAL"/>
    <property type="match status" value="1"/>
</dbReference>
<dbReference type="InterPro" id="IPR001633">
    <property type="entry name" value="EAL_dom"/>
</dbReference>
<evidence type="ECO:0000313" key="3">
    <source>
        <dbReference type="Proteomes" id="UP001589773"/>
    </source>
</evidence>
<organism evidence="2 3">
    <name type="scientific">Massilia consociata</name>
    <dbReference type="NCBI Taxonomy" id="760117"/>
    <lineage>
        <taxon>Bacteria</taxon>
        <taxon>Pseudomonadati</taxon>
        <taxon>Pseudomonadota</taxon>
        <taxon>Betaproteobacteria</taxon>
        <taxon>Burkholderiales</taxon>
        <taxon>Oxalobacteraceae</taxon>
        <taxon>Telluria group</taxon>
        <taxon>Massilia</taxon>
    </lineage>
</organism>
<name>A0ABV6FKS8_9BURK</name>
<evidence type="ECO:0000313" key="2">
    <source>
        <dbReference type="EMBL" id="MFC0254142.1"/>
    </source>
</evidence>
<dbReference type="Gene3D" id="3.30.70.270">
    <property type="match status" value="1"/>
</dbReference>
<dbReference type="Gene3D" id="3.20.20.450">
    <property type="entry name" value="EAL domain"/>
    <property type="match status" value="1"/>
</dbReference>
<dbReference type="InterPro" id="IPR050706">
    <property type="entry name" value="Cyclic-di-GMP_PDE-like"/>
</dbReference>
<dbReference type="InterPro" id="IPR035919">
    <property type="entry name" value="EAL_sf"/>
</dbReference>
<gene>
    <name evidence="2" type="ORF">ACFFJK_19795</name>
</gene>
<comment type="caution">
    <text evidence="2">The sequence shown here is derived from an EMBL/GenBank/DDBJ whole genome shotgun (WGS) entry which is preliminary data.</text>
</comment>
<dbReference type="RefSeq" id="WP_379681415.1">
    <property type="nucleotide sequence ID" value="NZ_JBHLWP010000019.1"/>
</dbReference>
<proteinExistence type="predicted"/>
<evidence type="ECO:0000259" key="1">
    <source>
        <dbReference type="PROSITE" id="PS50883"/>
    </source>
</evidence>
<dbReference type="Gene3D" id="3.30.450.40">
    <property type="match status" value="1"/>
</dbReference>
<dbReference type="CDD" id="cd01948">
    <property type="entry name" value="EAL"/>
    <property type="match status" value="1"/>
</dbReference>
<dbReference type="SMART" id="SM00065">
    <property type="entry name" value="GAF"/>
    <property type="match status" value="1"/>
</dbReference>
<dbReference type="PANTHER" id="PTHR33121:SF19">
    <property type="entry name" value="CYCLIC DI-GMP PHOSPHODIESTERASE PA2567"/>
    <property type="match status" value="1"/>
</dbReference>
<dbReference type="Pfam" id="PF00563">
    <property type="entry name" value="EAL"/>
    <property type="match status" value="1"/>
</dbReference>
<dbReference type="PANTHER" id="PTHR33121">
    <property type="entry name" value="CYCLIC DI-GMP PHOSPHODIESTERASE PDEF"/>
    <property type="match status" value="1"/>
</dbReference>
<dbReference type="SUPFAM" id="SSF55781">
    <property type="entry name" value="GAF domain-like"/>
    <property type="match status" value="1"/>
</dbReference>
<reference evidence="2 3" key="1">
    <citation type="submission" date="2024-09" db="EMBL/GenBank/DDBJ databases">
        <authorList>
            <person name="Sun Q."/>
            <person name="Mori K."/>
        </authorList>
    </citation>
    <scope>NUCLEOTIDE SEQUENCE [LARGE SCALE GENOMIC DNA]</scope>
    <source>
        <strain evidence="2 3">CCM 7792</strain>
    </source>
</reference>
<dbReference type="SUPFAM" id="SSF141868">
    <property type="entry name" value="EAL domain-like"/>
    <property type="match status" value="1"/>
</dbReference>
<protein>
    <submittedName>
        <fullName evidence="2">Bifunctional diguanylate cyclase/phosphodiesterase</fullName>
    </submittedName>
</protein>